<dbReference type="AlphaFoldDB" id="A0A137PHL7"/>
<dbReference type="OMA" id="FHYIVHC"/>
<reference evidence="3 4" key="1">
    <citation type="journal article" date="2015" name="Genome Biol. Evol.">
        <title>Phylogenomic analyses indicate that early fungi evolved digesting cell walls of algal ancestors of land plants.</title>
        <authorList>
            <person name="Chang Y."/>
            <person name="Wang S."/>
            <person name="Sekimoto S."/>
            <person name="Aerts A.L."/>
            <person name="Choi C."/>
            <person name="Clum A."/>
            <person name="LaButti K.M."/>
            <person name="Lindquist E.A."/>
            <person name="Yee Ngan C."/>
            <person name="Ohm R.A."/>
            <person name="Salamov A.A."/>
            <person name="Grigoriev I.V."/>
            <person name="Spatafora J.W."/>
            <person name="Berbee M.L."/>
        </authorList>
    </citation>
    <scope>NUCLEOTIDE SEQUENCE [LARGE SCALE GENOMIC DNA]</scope>
    <source>
        <strain evidence="3 4">NRRL 28638</strain>
    </source>
</reference>
<dbReference type="Gene3D" id="3.30.450.70">
    <property type="match status" value="1"/>
</dbReference>
<dbReference type="PANTHER" id="PTHR12403">
    <property type="entry name" value="TRAFFICKING PROTEIN PARTICLE COMPLEX SUBUNIT 2"/>
    <property type="match status" value="1"/>
</dbReference>
<dbReference type="InterPro" id="IPR006722">
    <property type="entry name" value="Sedlin"/>
</dbReference>
<evidence type="ECO:0000256" key="1">
    <source>
        <dbReference type="ARBA" id="ARBA00006626"/>
    </source>
</evidence>
<gene>
    <name evidence="3" type="ORF">CONCODRAFT_76866</name>
</gene>
<evidence type="ECO:0000313" key="3">
    <source>
        <dbReference type="EMBL" id="KXN74488.1"/>
    </source>
</evidence>
<protein>
    <recommendedName>
        <fullName evidence="2">Trafficking protein particle complex subunit 2-like protein</fullName>
    </recommendedName>
</protein>
<name>A0A137PHL7_CONC2</name>
<organism evidence="3 4">
    <name type="scientific">Conidiobolus coronatus (strain ATCC 28846 / CBS 209.66 / NRRL 28638)</name>
    <name type="common">Delacroixia coronata</name>
    <dbReference type="NCBI Taxonomy" id="796925"/>
    <lineage>
        <taxon>Eukaryota</taxon>
        <taxon>Fungi</taxon>
        <taxon>Fungi incertae sedis</taxon>
        <taxon>Zoopagomycota</taxon>
        <taxon>Entomophthoromycotina</taxon>
        <taxon>Entomophthoromycetes</taxon>
        <taxon>Entomophthorales</taxon>
        <taxon>Ancylistaceae</taxon>
        <taxon>Conidiobolus</taxon>
    </lineage>
</organism>
<dbReference type="InterPro" id="IPR044760">
    <property type="entry name" value="TRAPPC2L"/>
</dbReference>
<dbReference type="Pfam" id="PF04628">
    <property type="entry name" value="Sedlin_N"/>
    <property type="match status" value="1"/>
</dbReference>
<dbReference type="GO" id="GO:0005737">
    <property type="term" value="C:cytoplasm"/>
    <property type="evidence" value="ECO:0007669"/>
    <property type="project" value="GOC"/>
</dbReference>
<comment type="similarity">
    <text evidence="1">Belongs to the TRAPP small subunits family. Sedlin subfamily.</text>
</comment>
<accession>A0A137PHL7</accession>
<dbReference type="STRING" id="796925.A0A137PHL7"/>
<dbReference type="CDD" id="cd14854">
    <property type="entry name" value="TRAPPC2L"/>
    <property type="match status" value="1"/>
</dbReference>
<sequence>MSKLLSIGIIGKQNEPLFIHSFNTDINELKFHYLIHTSIDLIEEKITNSTNNRIKENEQYLGLLHIVEDFVIYGYVTNTKIKLILIASLNDQIIRDIEVKKIFKNILASYIMIISNPFYDPILPNQKINSKYFSALLDRIGKGLLN</sequence>
<dbReference type="SUPFAM" id="SSF64356">
    <property type="entry name" value="SNARE-like"/>
    <property type="match status" value="1"/>
</dbReference>
<evidence type="ECO:0000313" key="4">
    <source>
        <dbReference type="Proteomes" id="UP000070444"/>
    </source>
</evidence>
<keyword evidence="4" id="KW-1185">Reference proteome</keyword>
<dbReference type="EMBL" id="KQ964423">
    <property type="protein sequence ID" value="KXN74488.1"/>
    <property type="molecule type" value="Genomic_DNA"/>
</dbReference>
<evidence type="ECO:0000256" key="2">
    <source>
        <dbReference type="ARBA" id="ARBA00024408"/>
    </source>
</evidence>
<dbReference type="Proteomes" id="UP000070444">
    <property type="component" value="Unassembled WGS sequence"/>
</dbReference>
<proteinExistence type="inferred from homology"/>
<dbReference type="OrthoDB" id="18320at2759"/>
<dbReference type="GO" id="GO:0006888">
    <property type="term" value="P:endoplasmic reticulum to Golgi vesicle-mediated transport"/>
    <property type="evidence" value="ECO:0007669"/>
    <property type="project" value="InterPro"/>
</dbReference>
<dbReference type="InterPro" id="IPR011012">
    <property type="entry name" value="Longin-like_dom_sf"/>
</dbReference>